<evidence type="ECO:0000313" key="5">
    <source>
        <dbReference type="Proteomes" id="UP001231189"/>
    </source>
</evidence>
<organism evidence="4 5">
    <name type="scientific">Lolium multiflorum</name>
    <name type="common">Italian ryegrass</name>
    <name type="synonym">Lolium perenne subsp. multiflorum</name>
    <dbReference type="NCBI Taxonomy" id="4521"/>
    <lineage>
        <taxon>Eukaryota</taxon>
        <taxon>Viridiplantae</taxon>
        <taxon>Streptophyta</taxon>
        <taxon>Embryophyta</taxon>
        <taxon>Tracheophyta</taxon>
        <taxon>Spermatophyta</taxon>
        <taxon>Magnoliopsida</taxon>
        <taxon>Liliopsida</taxon>
        <taxon>Poales</taxon>
        <taxon>Poaceae</taxon>
        <taxon>BOP clade</taxon>
        <taxon>Pooideae</taxon>
        <taxon>Poodae</taxon>
        <taxon>Poeae</taxon>
        <taxon>Poeae Chloroplast Group 2 (Poeae type)</taxon>
        <taxon>Loliodinae</taxon>
        <taxon>Loliinae</taxon>
        <taxon>Lolium</taxon>
    </lineage>
</organism>
<dbReference type="Proteomes" id="UP001231189">
    <property type="component" value="Unassembled WGS sequence"/>
</dbReference>
<dbReference type="InterPro" id="IPR036875">
    <property type="entry name" value="Znf_CCHC_sf"/>
</dbReference>
<dbReference type="PANTHER" id="PTHR47481:SF31">
    <property type="entry name" value="OS01G0873500 PROTEIN"/>
    <property type="match status" value="1"/>
</dbReference>
<dbReference type="SMART" id="SM00343">
    <property type="entry name" value="ZnF_C2HC"/>
    <property type="match status" value="1"/>
</dbReference>
<proteinExistence type="predicted"/>
<keyword evidence="5" id="KW-1185">Reference proteome</keyword>
<accession>A0AAD8QEF6</accession>
<evidence type="ECO:0000313" key="4">
    <source>
        <dbReference type="EMBL" id="KAK1599848.1"/>
    </source>
</evidence>
<sequence>MQMGLLTGTDCAPPPEIVAVPADREKGVPAQMKVNPDYASWISRDQIVLSYLLQALHPKEVVPHVHRIETSVGVWRAIEQMFAAQSKVRVDNMLVALANTKKLQSTTSEYLAKMQGFADELVAAGHPLQDRQLVSYILAGVGKDYNSLVAALGVATTPITLSMLCSQLHSYDQSQLLLDGHAPPDFESSANAASKQGRPRSDYYNTNYSNNYNGRPHDRGDRRDDRHDDHGDRRDNLPYNQGRDGGRGPPGGGRGRGQGRRCTTPWVDVTCQICSKEGHYAKDCWSRYSHDEKYGDKEIHAAYGVDTNWYEDSGATHHITSELNNLTLRDNYRGYDKVTSANGQVGRTSYNAFGEEIGNILTLQSNISVFASRRLLGRREHGEEAVRDCVPASMESVEAIGGSDPDGSGDLYEEGWEERVGATDGVAGSQQIFSSAIVSHSGDAVLTAGIPHTRKLISLPLSISLPMGILSRRRFPISAEDRGSFTAHRLSVLVLGSTEAAASISTSALSLYRTDCSGFWRQAVSIRNAGAVPLSSVVGSRIPPRLQPDSQVHAMHVLAMDDRAIISKIVGNSNYTMKSMTRALELLGLGFITNVKMIITDY</sequence>
<evidence type="ECO:0000256" key="1">
    <source>
        <dbReference type="PROSITE-ProRule" id="PRU00047"/>
    </source>
</evidence>
<feature type="domain" description="CCHC-type" evidence="3">
    <location>
        <begin position="271"/>
        <end position="284"/>
    </location>
</feature>
<dbReference type="SUPFAM" id="SSF57756">
    <property type="entry name" value="Retrovirus zinc finger-like domains"/>
    <property type="match status" value="1"/>
</dbReference>
<dbReference type="AlphaFoldDB" id="A0AAD8QEF6"/>
<gene>
    <name evidence="4" type="ORF">QYE76_016695</name>
</gene>
<dbReference type="PROSITE" id="PS50158">
    <property type="entry name" value="ZF_CCHC"/>
    <property type="match status" value="1"/>
</dbReference>
<dbReference type="Pfam" id="PF14223">
    <property type="entry name" value="Retrotran_gag_2"/>
    <property type="match status" value="1"/>
</dbReference>
<feature type="compositionally biased region" description="Low complexity" evidence="2">
    <location>
        <begin position="203"/>
        <end position="214"/>
    </location>
</feature>
<dbReference type="PANTHER" id="PTHR47481">
    <property type="match status" value="1"/>
</dbReference>
<keyword evidence="1" id="KW-0479">Metal-binding</keyword>
<dbReference type="InterPro" id="IPR001878">
    <property type="entry name" value="Znf_CCHC"/>
</dbReference>
<dbReference type="GO" id="GO:0008270">
    <property type="term" value="F:zinc ion binding"/>
    <property type="evidence" value="ECO:0007669"/>
    <property type="project" value="UniProtKB-KW"/>
</dbReference>
<feature type="compositionally biased region" description="Basic and acidic residues" evidence="2">
    <location>
        <begin position="215"/>
        <end position="236"/>
    </location>
</feature>
<keyword evidence="1" id="KW-0863">Zinc-finger</keyword>
<comment type="caution">
    <text evidence="4">The sequence shown here is derived from an EMBL/GenBank/DDBJ whole genome shotgun (WGS) entry which is preliminary data.</text>
</comment>
<keyword evidence="1" id="KW-0862">Zinc</keyword>
<feature type="region of interest" description="Disordered" evidence="2">
    <location>
        <begin position="187"/>
        <end position="262"/>
    </location>
</feature>
<protein>
    <recommendedName>
        <fullName evidence="3">CCHC-type domain-containing protein</fullName>
    </recommendedName>
</protein>
<feature type="compositionally biased region" description="Gly residues" evidence="2">
    <location>
        <begin position="247"/>
        <end position="256"/>
    </location>
</feature>
<dbReference type="GO" id="GO:0003676">
    <property type="term" value="F:nucleic acid binding"/>
    <property type="evidence" value="ECO:0007669"/>
    <property type="project" value="InterPro"/>
</dbReference>
<dbReference type="EMBL" id="JAUUTY010000581">
    <property type="protein sequence ID" value="KAK1599848.1"/>
    <property type="molecule type" value="Genomic_DNA"/>
</dbReference>
<reference evidence="4" key="1">
    <citation type="submission" date="2023-07" db="EMBL/GenBank/DDBJ databases">
        <title>A chromosome-level genome assembly of Lolium multiflorum.</title>
        <authorList>
            <person name="Chen Y."/>
            <person name="Copetti D."/>
            <person name="Kolliker R."/>
            <person name="Studer B."/>
        </authorList>
    </citation>
    <scope>NUCLEOTIDE SEQUENCE</scope>
    <source>
        <strain evidence="4">02402/16</strain>
        <tissue evidence="4">Leaf</tissue>
    </source>
</reference>
<evidence type="ECO:0000256" key="2">
    <source>
        <dbReference type="SAM" id="MobiDB-lite"/>
    </source>
</evidence>
<name>A0AAD8QEF6_LOLMU</name>
<evidence type="ECO:0000259" key="3">
    <source>
        <dbReference type="PROSITE" id="PS50158"/>
    </source>
</evidence>